<gene>
    <name evidence="5" type="ORF">Rsub_04319</name>
</gene>
<evidence type="ECO:0000313" key="5">
    <source>
        <dbReference type="EMBL" id="GBF91579.1"/>
    </source>
</evidence>
<dbReference type="AlphaFoldDB" id="A0A2V0NW73"/>
<dbReference type="OrthoDB" id="5969272at2759"/>
<accession>A0A2V0NW73</accession>
<dbReference type="InterPro" id="IPR013783">
    <property type="entry name" value="Ig-like_fold"/>
</dbReference>
<evidence type="ECO:0000256" key="3">
    <source>
        <dbReference type="SAM" id="SignalP"/>
    </source>
</evidence>
<dbReference type="SMART" id="SM00060">
    <property type="entry name" value="FN3"/>
    <property type="match status" value="2"/>
</dbReference>
<dbReference type="PANTHER" id="PTHR46708">
    <property type="entry name" value="TENASCIN"/>
    <property type="match status" value="1"/>
</dbReference>
<dbReference type="InterPro" id="IPR003961">
    <property type="entry name" value="FN3_dom"/>
</dbReference>
<evidence type="ECO:0000259" key="4">
    <source>
        <dbReference type="PROSITE" id="PS50853"/>
    </source>
</evidence>
<dbReference type="Gene3D" id="2.60.40.10">
    <property type="entry name" value="Immunoglobulins"/>
    <property type="match status" value="2"/>
</dbReference>
<dbReference type="InterPro" id="IPR036116">
    <property type="entry name" value="FN3_sf"/>
</dbReference>
<feature type="domain" description="Fibronectin type-III" evidence="4">
    <location>
        <begin position="168"/>
        <end position="266"/>
    </location>
</feature>
<sequence>MLCGTGTAPLRAAAGATAALVLAALLLTASVAHGRAGAAAGGDSHGPELPCVEEVPGPVLKLKARAVGETALTFQWLPPRGDRRRGDPCVDFYERTVVEAGEAPQDSDTATDPIDPVGREGEFVVTKDHLRAATNYRVTVRAVSARLGPGPATTAPVRTRGSHDDSRPPGAVYALSVREQPGSQPGLLVTWAPPRSGGWAEEYGLSVSTADGRRLVADERTDDTELAVTSGLRHGTLYEIRVTAYNRAGAGPAALLKHSVGGALAGGGGAGEQL</sequence>
<reference evidence="5 6" key="1">
    <citation type="journal article" date="2018" name="Sci. Rep.">
        <title>Raphidocelis subcapitata (=Pseudokirchneriella subcapitata) provides an insight into genome evolution and environmental adaptations in the Sphaeropleales.</title>
        <authorList>
            <person name="Suzuki S."/>
            <person name="Yamaguchi H."/>
            <person name="Nakajima N."/>
            <person name="Kawachi M."/>
        </authorList>
    </citation>
    <scope>NUCLEOTIDE SEQUENCE [LARGE SCALE GENOMIC DNA]</scope>
    <source>
        <strain evidence="5 6">NIES-35</strain>
    </source>
</reference>
<evidence type="ECO:0000313" key="6">
    <source>
        <dbReference type="Proteomes" id="UP000247498"/>
    </source>
</evidence>
<comment type="caution">
    <text evidence="5">The sequence shown here is derived from an EMBL/GenBank/DDBJ whole genome shotgun (WGS) entry which is preliminary data.</text>
</comment>
<evidence type="ECO:0000256" key="1">
    <source>
        <dbReference type="ARBA" id="ARBA00022737"/>
    </source>
</evidence>
<keyword evidence="1" id="KW-0677">Repeat</keyword>
<dbReference type="PROSITE" id="PS50853">
    <property type="entry name" value="FN3"/>
    <property type="match status" value="2"/>
</dbReference>
<dbReference type="EMBL" id="BDRX01000025">
    <property type="protein sequence ID" value="GBF91579.1"/>
    <property type="molecule type" value="Genomic_DNA"/>
</dbReference>
<dbReference type="CDD" id="cd00063">
    <property type="entry name" value="FN3"/>
    <property type="match status" value="2"/>
</dbReference>
<organism evidence="5 6">
    <name type="scientific">Raphidocelis subcapitata</name>
    <dbReference type="NCBI Taxonomy" id="307507"/>
    <lineage>
        <taxon>Eukaryota</taxon>
        <taxon>Viridiplantae</taxon>
        <taxon>Chlorophyta</taxon>
        <taxon>core chlorophytes</taxon>
        <taxon>Chlorophyceae</taxon>
        <taxon>CS clade</taxon>
        <taxon>Sphaeropleales</taxon>
        <taxon>Selenastraceae</taxon>
        <taxon>Raphidocelis</taxon>
    </lineage>
</organism>
<proteinExistence type="predicted"/>
<dbReference type="InParanoid" id="A0A2V0NW73"/>
<feature type="domain" description="Fibronectin type-III" evidence="4">
    <location>
        <begin position="58"/>
        <end position="162"/>
    </location>
</feature>
<protein>
    <recommendedName>
        <fullName evidence="4">Fibronectin type-III domain-containing protein</fullName>
    </recommendedName>
</protein>
<dbReference type="Proteomes" id="UP000247498">
    <property type="component" value="Unassembled WGS sequence"/>
</dbReference>
<feature type="signal peptide" evidence="3">
    <location>
        <begin position="1"/>
        <end position="34"/>
    </location>
</feature>
<dbReference type="Pfam" id="PF00041">
    <property type="entry name" value="fn3"/>
    <property type="match status" value="1"/>
</dbReference>
<evidence type="ECO:0000256" key="2">
    <source>
        <dbReference type="SAM" id="MobiDB-lite"/>
    </source>
</evidence>
<dbReference type="SUPFAM" id="SSF49265">
    <property type="entry name" value="Fibronectin type III"/>
    <property type="match status" value="1"/>
</dbReference>
<keyword evidence="6" id="KW-1185">Reference proteome</keyword>
<keyword evidence="3" id="KW-0732">Signal</keyword>
<feature type="chain" id="PRO_5015960136" description="Fibronectin type-III domain-containing protein" evidence="3">
    <location>
        <begin position="35"/>
        <end position="274"/>
    </location>
</feature>
<dbReference type="STRING" id="307507.A0A2V0NW73"/>
<name>A0A2V0NW73_9CHLO</name>
<feature type="region of interest" description="Disordered" evidence="2">
    <location>
        <begin position="147"/>
        <end position="168"/>
    </location>
</feature>
<dbReference type="InterPro" id="IPR050991">
    <property type="entry name" value="ECM_Regulatory_Proteins"/>
</dbReference>
<dbReference type="PANTHER" id="PTHR46708:SF2">
    <property type="entry name" value="FIBRONECTIN TYPE-III DOMAIN-CONTAINING PROTEIN"/>
    <property type="match status" value="1"/>
</dbReference>